<dbReference type="RefSeq" id="WP_132400037.1">
    <property type="nucleotide sequence ID" value="NZ_SMKA01000001.1"/>
</dbReference>
<feature type="transmembrane region" description="Helical" evidence="1">
    <location>
        <begin position="25"/>
        <end position="48"/>
    </location>
</feature>
<gene>
    <name evidence="2" type="ORF">E1261_00685</name>
</gene>
<proteinExistence type="predicted"/>
<accession>A0A4V2XT16</accession>
<keyword evidence="1" id="KW-0812">Transmembrane</keyword>
<keyword evidence="1" id="KW-0472">Membrane</keyword>
<evidence type="ECO:0000313" key="2">
    <source>
        <dbReference type="EMBL" id="TDC35875.1"/>
    </source>
</evidence>
<dbReference type="EMBL" id="SMKA01000001">
    <property type="protein sequence ID" value="TDC35875.1"/>
    <property type="molecule type" value="Genomic_DNA"/>
</dbReference>
<dbReference type="AlphaFoldDB" id="A0A4V2XT16"/>
<name>A0A4V2XT16_9ACTN</name>
<keyword evidence="3" id="KW-1185">Reference proteome</keyword>
<protein>
    <submittedName>
        <fullName evidence="2">Uncharacterized protein</fullName>
    </submittedName>
</protein>
<dbReference type="Proteomes" id="UP000295075">
    <property type="component" value="Unassembled WGS sequence"/>
</dbReference>
<evidence type="ECO:0000256" key="1">
    <source>
        <dbReference type="SAM" id="Phobius"/>
    </source>
</evidence>
<keyword evidence="1" id="KW-1133">Transmembrane helix</keyword>
<reference evidence="2 3" key="1">
    <citation type="submission" date="2019-03" db="EMBL/GenBank/DDBJ databases">
        <title>Draft genome sequences of novel Actinobacteria.</title>
        <authorList>
            <person name="Sahin N."/>
            <person name="Ay H."/>
            <person name="Saygin H."/>
        </authorList>
    </citation>
    <scope>NUCLEOTIDE SEQUENCE [LARGE SCALE GENOMIC DNA]</scope>
    <source>
        <strain evidence="2 3">JCM 30547</strain>
    </source>
</reference>
<sequence>MSINDRLTAFGKVFRLDSHHAIERFGLFFGVLTLAGVLLLAASGVSAITAGRDTLAERALWTPKFTTSKTQLSGDVDGVYTNKRKNKALIMMHFDDRAKISYDASDYKAFLLGSDDKLKTEKLKTPGVTGSFHVFGATGYVGVVLESQRAFEPQVLNLTIRANAELSFSKQRADGANADELIGDRSFAKYDQWRIFLNPGASGSTTIDSLDAAKFDAARAYYEVVLEQEETKARDALDEKLGEMRTSLTQISSYSKDLATTKVDGLFLRPPAVPASIAGDQVTGETKAESKAGESTLALHTTKVVPGGFKFDWRSSNVEAGYLDQLVPKGQSYVDYLQTKAAETASTTGTSSEISDIAWTLSNGKSLTTDYRTSDVTMRPLTTVMNNLSQAYQDYYASKSKYQSDLLLGLLKLDVDLRDVRTNNTTNADEDFLVTYS</sequence>
<organism evidence="2 3">
    <name type="scientific">Kribbella albertanoniae</name>
    <dbReference type="NCBI Taxonomy" id="1266829"/>
    <lineage>
        <taxon>Bacteria</taxon>
        <taxon>Bacillati</taxon>
        <taxon>Actinomycetota</taxon>
        <taxon>Actinomycetes</taxon>
        <taxon>Propionibacteriales</taxon>
        <taxon>Kribbellaceae</taxon>
        <taxon>Kribbella</taxon>
    </lineage>
</organism>
<comment type="caution">
    <text evidence="2">The sequence shown here is derived from an EMBL/GenBank/DDBJ whole genome shotgun (WGS) entry which is preliminary data.</text>
</comment>
<evidence type="ECO:0000313" key="3">
    <source>
        <dbReference type="Proteomes" id="UP000295075"/>
    </source>
</evidence>
<dbReference type="OrthoDB" id="2991313at2"/>